<proteinExistence type="inferred from homology"/>
<dbReference type="NCBIfam" id="TIGR02772">
    <property type="entry name" value="Ku_bact"/>
    <property type="match status" value="1"/>
</dbReference>
<dbReference type="InterPro" id="IPR016194">
    <property type="entry name" value="SPOC-like_C_dom_sf"/>
</dbReference>
<reference evidence="5 6" key="2">
    <citation type="submission" date="2020-04" db="EMBL/GenBank/DDBJ databases">
        <title>Complete genome sequence of Alteromonas pelagimontana 5.12T.</title>
        <authorList>
            <person name="Sinha R.K."/>
            <person name="Krishnan K.P."/>
            <person name="Kurian J.P."/>
        </authorList>
    </citation>
    <scope>NUCLEOTIDE SEQUENCE [LARGE SCALE GENOMIC DNA]</scope>
    <source>
        <strain evidence="5 6">5.12</strain>
    </source>
</reference>
<sequence length="276" mass="31244">MALRAYWKGHIRLSLVSFEVRLHAAITATKKLSLHQYDKESGDRIHYQKVDESGNEVPKEDIIRGYEYEKGSHVPIDDDDLNNLKLESKHTIDLVQFTDINDVDPIYFEKSYYVVPQGEIAQEAFLTVREALKKAKKAAIGQVVLSGKERIVSLRPCGNGLIMDTLRYAYEVREAEKYFEDIPAKADVGKEQLSLAESLIEQKTKPFDPKAFKDHYQTGLMEIIEAKLEGHKATTKGKRSTAKNVVNIVDALKKSLEQSNKEKAKKTTKTTKSKAS</sequence>
<evidence type="ECO:0000313" key="5">
    <source>
        <dbReference type="EMBL" id="QJR81666.1"/>
    </source>
</evidence>
<dbReference type="InterPro" id="IPR006164">
    <property type="entry name" value="DNA_bd_Ku70/Ku80"/>
</dbReference>
<feature type="domain" description="Ku" evidence="4">
    <location>
        <begin position="54"/>
        <end position="184"/>
    </location>
</feature>
<comment type="function">
    <text evidence="2">With LigD forms a non-homologous end joining (NHEJ) DNA repair enzyme, which repairs dsDNA breaks with reduced fidelity. Binds linear dsDNA with 5'- and 3'- overhangs but not closed circular dsDNA nor ssDNA. Recruits and stimulates the ligase activity of LigD.</text>
</comment>
<dbReference type="KEGG" id="apel:CA267_013260"/>
<name>A0A6M4MHK4_9ALTE</name>
<dbReference type="SUPFAM" id="SSF100939">
    <property type="entry name" value="SPOC domain-like"/>
    <property type="match status" value="1"/>
</dbReference>
<dbReference type="Pfam" id="PF02735">
    <property type="entry name" value="Ku"/>
    <property type="match status" value="1"/>
</dbReference>
<dbReference type="RefSeq" id="WP_075610769.1">
    <property type="nucleotide sequence ID" value="NZ_CP052766.1"/>
</dbReference>
<feature type="compositionally biased region" description="Basic residues" evidence="3">
    <location>
        <begin position="263"/>
        <end position="276"/>
    </location>
</feature>
<dbReference type="Proteomes" id="UP000219285">
    <property type="component" value="Chromosome"/>
</dbReference>
<dbReference type="PANTHER" id="PTHR41251">
    <property type="entry name" value="NON-HOMOLOGOUS END JOINING PROTEIN KU"/>
    <property type="match status" value="1"/>
</dbReference>
<evidence type="ECO:0000256" key="1">
    <source>
        <dbReference type="ARBA" id="ARBA00023125"/>
    </source>
</evidence>
<dbReference type="PIRSF" id="PIRSF006493">
    <property type="entry name" value="Prok_Ku"/>
    <property type="match status" value="1"/>
</dbReference>
<dbReference type="PANTHER" id="PTHR41251:SF1">
    <property type="entry name" value="NON-HOMOLOGOUS END JOINING PROTEIN KU"/>
    <property type="match status" value="1"/>
</dbReference>
<comment type="similarity">
    <text evidence="2">Belongs to the prokaryotic Ku family.</text>
</comment>
<feature type="region of interest" description="Disordered" evidence="3">
    <location>
        <begin position="257"/>
        <end position="276"/>
    </location>
</feature>
<evidence type="ECO:0000256" key="2">
    <source>
        <dbReference type="HAMAP-Rule" id="MF_01875"/>
    </source>
</evidence>
<dbReference type="InterPro" id="IPR009187">
    <property type="entry name" value="Prok_Ku"/>
</dbReference>
<dbReference type="HAMAP" id="MF_01875">
    <property type="entry name" value="Prokaryotic_Ku"/>
    <property type="match status" value="1"/>
</dbReference>
<accession>A0A6M4MHK4</accession>
<keyword evidence="2" id="KW-0233">DNA recombination</keyword>
<dbReference type="Gene3D" id="2.40.290.10">
    <property type="match status" value="1"/>
</dbReference>
<organism evidence="5 6">
    <name type="scientific">Alteromonas pelagimontana</name>
    <dbReference type="NCBI Taxonomy" id="1858656"/>
    <lineage>
        <taxon>Bacteria</taxon>
        <taxon>Pseudomonadati</taxon>
        <taxon>Pseudomonadota</taxon>
        <taxon>Gammaproteobacteria</taxon>
        <taxon>Alteromonadales</taxon>
        <taxon>Alteromonadaceae</taxon>
        <taxon>Alteromonas/Salinimonas group</taxon>
        <taxon>Alteromonas</taxon>
    </lineage>
</organism>
<evidence type="ECO:0000259" key="4">
    <source>
        <dbReference type="SMART" id="SM00559"/>
    </source>
</evidence>
<keyword evidence="6" id="KW-1185">Reference proteome</keyword>
<reference evidence="6" key="1">
    <citation type="submission" date="2014-12" db="EMBL/GenBank/DDBJ databases">
        <title>Complete genome sequence of a multi-drug resistant Klebsiella pneumoniae.</title>
        <authorList>
            <person name="Hua X."/>
            <person name="Chen Q."/>
            <person name="Li X."/>
            <person name="Feng Y."/>
            <person name="Ruan Z."/>
            <person name="Yu Y."/>
        </authorList>
    </citation>
    <scope>NUCLEOTIDE SEQUENCE [LARGE SCALE GENOMIC DNA]</scope>
    <source>
        <strain evidence="6">5.12</strain>
    </source>
</reference>
<dbReference type="EMBL" id="CP052766">
    <property type="protein sequence ID" value="QJR81666.1"/>
    <property type="molecule type" value="Genomic_DNA"/>
</dbReference>
<dbReference type="GO" id="GO:0006303">
    <property type="term" value="P:double-strand break repair via nonhomologous end joining"/>
    <property type="evidence" value="ECO:0007669"/>
    <property type="project" value="UniProtKB-UniRule"/>
</dbReference>
<dbReference type="SMART" id="SM00559">
    <property type="entry name" value="Ku78"/>
    <property type="match status" value="1"/>
</dbReference>
<dbReference type="GO" id="GO:0003690">
    <property type="term" value="F:double-stranded DNA binding"/>
    <property type="evidence" value="ECO:0007669"/>
    <property type="project" value="UniProtKB-UniRule"/>
</dbReference>
<keyword evidence="1 2" id="KW-0238">DNA-binding</keyword>
<dbReference type="AlphaFoldDB" id="A0A6M4MHK4"/>
<gene>
    <name evidence="2" type="primary">ku</name>
    <name evidence="5" type="ORF">CA267_013260</name>
</gene>
<dbReference type="OrthoDB" id="9795084at2"/>
<protein>
    <recommendedName>
        <fullName evidence="2">Non-homologous end joining protein Ku</fullName>
    </recommendedName>
</protein>
<keyword evidence="2" id="KW-0227">DNA damage</keyword>
<comment type="subunit">
    <text evidence="2">Homodimer. Interacts with LigD.</text>
</comment>
<evidence type="ECO:0000256" key="3">
    <source>
        <dbReference type="SAM" id="MobiDB-lite"/>
    </source>
</evidence>
<keyword evidence="2" id="KW-0234">DNA repair</keyword>
<dbReference type="GO" id="GO:0006310">
    <property type="term" value="P:DNA recombination"/>
    <property type="evidence" value="ECO:0007669"/>
    <property type="project" value="UniProtKB-KW"/>
</dbReference>
<evidence type="ECO:0000313" key="6">
    <source>
        <dbReference type="Proteomes" id="UP000219285"/>
    </source>
</evidence>